<dbReference type="Pfam" id="PF26594">
    <property type="entry name" value="KH_NusA_2nd"/>
    <property type="match status" value="1"/>
</dbReference>
<name>A0A382H062_9ZZZZ</name>
<dbReference type="InterPro" id="IPR012340">
    <property type="entry name" value="NA-bd_OB-fold"/>
</dbReference>
<keyword evidence="3" id="KW-0889">Transcription antitermination</keyword>
<evidence type="ECO:0000256" key="3">
    <source>
        <dbReference type="ARBA" id="ARBA00022814"/>
    </source>
</evidence>
<dbReference type="InterPro" id="IPR030842">
    <property type="entry name" value="TF_NusA_bacterial"/>
</dbReference>
<dbReference type="InterPro" id="IPR025249">
    <property type="entry name" value="TF_NusA_KH_1st"/>
</dbReference>
<evidence type="ECO:0000313" key="9">
    <source>
        <dbReference type="EMBL" id="SVB80532.1"/>
    </source>
</evidence>
<dbReference type="Pfam" id="PF13184">
    <property type="entry name" value="KH_NusA_1st"/>
    <property type="match status" value="1"/>
</dbReference>
<gene>
    <name evidence="9" type="ORF">METZ01_LOCUS233386</name>
</gene>
<dbReference type="PANTHER" id="PTHR22648">
    <property type="entry name" value="TRANSCRIPTION TERMINATION FACTOR NUSA"/>
    <property type="match status" value="1"/>
</dbReference>
<dbReference type="Gene3D" id="3.30.1480.10">
    <property type="entry name" value="NusA, N-terminal domain"/>
    <property type="match status" value="1"/>
</dbReference>
<proteinExistence type="inferred from homology"/>
<evidence type="ECO:0000256" key="5">
    <source>
        <dbReference type="ARBA" id="ARBA00023015"/>
    </source>
</evidence>
<keyword evidence="5" id="KW-0805">Transcription regulation</keyword>
<dbReference type="GO" id="GO:0003700">
    <property type="term" value="F:DNA-binding transcription factor activity"/>
    <property type="evidence" value="ECO:0007669"/>
    <property type="project" value="InterPro"/>
</dbReference>
<dbReference type="GO" id="GO:0005829">
    <property type="term" value="C:cytosol"/>
    <property type="evidence" value="ECO:0007669"/>
    <property type="project" value="TreeGrafter"/>
</dbReference>
<evidence type="ECO:0000256" key="7">
    <source>
        <dbReference type="SAM" id="MobiDB-lite"/>
    </source>
</evidence>
<dbReference type="Gene3D" id="3.30.300.20">
    <property type="match status" value="2"/>
</dbReference>
<dbReference type="GO" id="GO:0031564">
    <property type="term" value="P:transcription antitermination"/>
    <property type="evidence" value="ECO:0007669"/>
    <property type="project" value="UniProtKB-KW"/>
</dbReference>
<dbReference type="GO" id="GO:0006353">
    <property type="term" value="P:DNA-templated transcription termination"/>
    <property type="evidence" value="ECO:0007669"/>
    <property type="project" value="UniProtKB-KW"/>
</dbReference>
<evidence type="ECO:0000256" key="4">
    <source>
        <dbReference type="ARBA" id="ARBA00022884"/>
    </source>
</evidence>
<dbReference type="InterPro" id="IPR003029">
    <property type="entry name" value="S1_domain"/>
</dbReference>
<evidence type="ECO:0000259" key="8">
    <source>
        <dbReference type="PROSITE" id="PS50126"/>
    </source>
</evidence>
<dbReference type="InterPro" id="IPR036555">
    <property type="entry name" value="NusA_N_sf"/>
</dbReference>
<dbReference type="HAMAP" id="MF_00945_B">
    <property type="entry name" value="NusA_B"/>
    <property type="match status" value="1"/>
</dbReference>
<keyword evidence="2" id="KW-0963">Cytoplasm</keyword>
<dbReference type="NCBIfam" id="TIGR01953">
    <property type="entry name" value="NusA"/>
    <property type="match status" value="1"/>
</dbReference>
<dbReference type="SUPFAM" id="SSF50249">
    <property type="entry name" value="Nucleic acid-binding proteins"/>
    <property type="match status" value="1"/>
</dbReference>
<dbReference type="PROSITE" id="PS50126">
    <property type="entry name" value="S1"/>
    <property type="match status" value="1"/>
</dbReference>
<accession>A0A382H062</accession>
<dbReference type="Pfam" id="PF08529">
    <property type="entry name" value="NusA_N"/>
    <property type="match status" value="1"/>
</dbReference>
<dbReference type="SUPFAM" id="SSF69705">
    <property type="entry name" value="Transcription factor NusA, N-terminal domain"/>
    <property type="match status" value="1"/>
</dbReference>
<keyword evidence="6" id="KW-0804">Transcription</keyword>
<dbReference type="Gene3D" id="2.40.50.140">
    <property type="entry name" value="Nucleic acid-binding proteins"/>
    <property type="match status" value="1"/>
</dbReference>
<keyword evidence="1" id="KW-0806">Transcription termination</keyword>
<dbReference type="GO" id="GO:0003723">
    <property type="term" value="F:RNA binding"/>
    <property type="evidence" value="ECO:0007669"/>
    <property type="project" value="UniProtKB-KW"/>
</dbReference>
<dbReference type="CDD" id="cd02134">
    <property type="entry name" value="KH-II_NusA_rpt1"/>
    <property type="match status" value="1"/>
</dbReference>
<organism evidence="9">
    <name type="scientific">marine metagenome</name>
    <dbReference type="NCBI Taxonomy" id="408172"/>
    <lineage>
        <taxon>unclassified sequences</taxon>
        <taxon>metagenomes</taxon>
        <taxon>ecological metagenomes</taxon>
    </lineage>
</organism>
<dbReference type="AlphaFoldDB" id="A0A382H062"/>
<evidence type="ECO:0000256" key="6">
    <source>
        <dbReference type="ARBA" id="ARBA00023163"/>
    </source>
</evidence>
<dbReference type="FunFam" id="3.30.300.20:FF:000002">
    <property type="entry name" value="Transcription termination/antitermination protein NusA"/>
    <property type="match status" value="1"/>
</dbReference>
<evidence type="ECO:0000256" key="2">
    <source>
        <dbReference type="ARBA" id="ARBA00022490"/>
    </source>
</evidence>
<keyword evidence="4" id="KW-0694">RNA-binding</keyword>
<feature type="domain" description="S1 motif" evidence="8">
    <location>
        <begin position="140"/>
        <end position="204"/>
    </location>
</feature>
<dbReference type="SMART" id="SM00316">
    <property type="entry name" value="S1"/>
    <property type="match status" value="1"/>
</dbReference>
<feature type="non-terminal residue" evidence="9">
    <location>
        <position position="1"/>
    </location>
</feature>
<protein>
    <recommendedName>
        <fullName evidence="8">S1 motif domain-containing protein</fullName>
    </recommendedName>
</protein>
<feature type="region of interest" description="Disordered" evidence="7">
    <location>
        <begin position="414"/>
        <end position="439"/>
    </location>
</feature>
<dbReference type="PANTHER" id="PTHR22648:SF0">
    <property type="entry name" value="TRANSCRIPTION TERMINATION_ANTITERMINATION PROTEIN NUSA"/>
    <property type="match status" value="1"/>
</dbReference>
<dbReference type="CDD" id="cd04455">
    <property type="entry name" value="S1_NusA"/>
    <property type="match status" value="1"/>
</dbReference>
<dbReference type="SUPFAM" id="SSF54814">
    <property type="entry name" value="Prokaryotic type KH domain (KH-domain type II)"/>
    <property type="match status" value="2"/>
</dbReference>
<sequence length="439" mass="49775">ILINRELIEIFSELARNNNVDRSELGTIIEQLFLYIIEKQYDNSSNCSVIVNVDKGEIEIYAEKTIVKSIDDPISEITLDDVHKLEPDIADLNLGDPFVEVIDPKIFGRRMITHAKNFFSQRLKDVERQGIYEDYEKRVGEIVIGTVHQNLRDAIFVNIERAELKLPKSEQIPSEYFRRGDTIRSVIQSVEIKTKGPEIIVSRSDNHFLYKLFEMEVPEIEEGLVEIRAVVRYPGERAKIIVYSHDKRVDAVGACVGMRGSRIQAVVRELNNEKVDIIPFSQRSEILISRALAPAKPIDLYIDDDRKYCVAIFNDDDLDAAIGKGGMNINLASRIVDFRIDAFGKTEYEKQQREQNTLLSELPDLSSDIVGSLERIGVNTISEVLGADADKMSGSDGLSKETMETVYNTIQSFLTEEKSNDSQDENMESRIGTTEEEVS</sequence>
<dbReference type="InterPro" id="IPR010213">
    <property type="entry name" value="TF_NusA"/>
</dbReference>
<reference evidence="9" key="1">
    <citation type="submission" date="2018-05" db="EMBL/GenBank/DDBJ databases">
        <authorList>
            <person name="Lanie J.A."/>
            <person name="Ng W.-L."/>
            <person name="Kazmierczak K.M."/>
            <person name="Andrzejewski T.M."/>
            <person name="Davidsen T.M."/>
            <person name="Wayne K.J."/>
            <person name="Tettelin H."/>
            <person name="Glass J.I."/>
            <person name="Rusch D."/>
            <person name="Podicherti R."/>
            <person name="Tsui H.-C.T."/>
            <person name="Winkler M.E."/>
        </authorList>
    </citation>
    <scope>NUCLEOTIDE SEQUENCE</scope>
</reference>
<dbReference type="EMBL" id="UINC01058362">
    <property type="protein sequence ID" value="SVB80532.1"/>
    <property type="molecule type" value="Genomic_DNA"/>
</dbReference>
<evidence type="ECO:0000256" key="1">
    <source>
        <dbReference type="ARBA" id="ARBA00022472"/>
    </source>
</evidence>
<dbReference type="InterPro" id="IPR058582">
    <property type="entry name" value="KH_NusA_2nd"/>
</dbReference>
<dbReference type="InterPro" id="IPR013735">
    <property type="entry name" value="TF_NusA_N"/>
</dbReference>
<dbReference type="InterPro" id="IPR015946">
    <property type="entry name" value="KH_dom-like_a/b"/>
</dbReference>
<dbReference type="InterPro" id="IPR009019">
    <property type="entry name" value="KH_sf_prok-type"/>
</dbReference>